<gene>
    <name evidence="1" type="ORF">PXEA_LOCUS2359</name>
</gene>
<dbReference type="Proteomes" id="UP000784294">
    <property type="component" value="Unassembled WGS sequence"/>
</dbReference>
<keyword evidence="2" id="KW-1185">Reference proteome</keyword>
<dbReference type="AlphaFoldDB" id="A0A3S5A7A7"/>
<proteinExistence type="predicted"/>
<protein>
    <submittedName>
        <fullName evidence="1">Uncharacterized protein</fullName>
    </submittedName>
</protein>
<comment type="caution">
    <text evidence="1">The sequence shown here is derived from an EMBL/GenBank/DDBJ whole genome shotgun (WGS) entry which is preliminary data.</text>
</comment>
<accession>A0A3S5A7A7</accession>
<evidence type="ECO:0000313" key="1">
    <source>
        <dbReference type="EMBL" id="VEL08919.1"/>
    </source>
</evidence>
<reference evidence="1" key="1">
    <citation type="submission" date="2018-11" db="EMBL/GenBank/DDBJ databases">
        <authorList>
            <consortium name="Pathogen Informatics"/>
        </authorList>
    </citation>
    <scope>NUCLEOTIDE SEQUENCE</scope>
</reference>
<dbReference type="EMBL" id="CAAALY010005055">
    <property type="protein sequence ID" value="VEL08919.1"/>
    <property type="molecule type" value="Genomic_DNA"/>
</dbReference>
<sequence length="91" mass="10167">MRIPGTTLVHRSVIFTERLCRRWPNVPRAGALTRGASVDNGRCNASHTPPSQVVGARRIHEVNRRNVAKITLQSVRVNEGNRRGEDEAKSK</sequence>
<evidence type="ECO:0000313" key="2">
    <source>
        <dbReference type="Proteomes" id="UP000784294"/>
    </source>
</evidence>
<name>A0A3S5A7A7_9PLAT</name>
<organism evidence="1 2">
    <name type="scientific">Protopolystoma xenopodis</name>
    <dbReference type="NCBI Taxonomy" id="117903"/>
    <lineage>
        <taxon>Eukaryota</taxon>
        <taxon>Metazoa</taxon>
        <taxon>Spiralia</taxon>
        <taxon>Lophotrochozoa</taxon>
        <taxon>Platyhelminthes</taxon>
        <taxon>Monogenea</taxon>
        <taxon>Polyopisthocotylea</taxon>
        <taxon>Polystomatidea</taxon>
        <taxon>Polystomatidae</taxon>
        <taxon>Protopolystoma</taxon>
    </lineage>
</organism>